<evidence type="ECO:0000313" key="2">
    <source>
        <dbReference type="Proteomes" id="UP001168528"/>
    </source>
</evidence>
<reference evidence="1" key="1">
    <citation type="submission" date="2023-07" db="EMBL/GenBank/DDBJ databases">
        <title>The genome sequence of Rhodocytophaga aerolata KACC 12507.</title>
        <authorList>
            <person name="Zhang X."/>
        </authorList>
    </citation>
    <scope>NUCLEOTIDE SEQUENCE</scope>
    <source>
        <strain evidence="1">KACC 12507</strain>
    </source>
</reference>
<sequence>MLTYAFATSTCGQHFKVIYNTDKDELFKKVKHCLPVRTRFEEYLQQALTSPEQLIRLTDLDAYEDEYLEILLGESKAIKKYIRLKNQ</sequence>
<dbReference type="RefSeq" id="WP_302042600.1">
    <property type="nucleotide sequence ID" value="NZ_JAUKPO010000095.1"/>
</dbReference>
<comment type="caution">
    <text evidence="1">The sequence shown here is derived from an EMBL/GenBank/DDBJ whole genome shotgun (WGS) entry which is preliminary data.</text>
</comment>
<name>A0ABT8RI78_9BACT</name>
<dbReference type="EMBL" id="JAUKPO010000095">
    <property type="protein sequence ID" value="MDO1451803.1"/>
    <property type="molecule type" value="Genomic_DNA"/>
</dbReference>
<evidence type="ECO:0000313" key="1">
    <source>
        <dbReference type="EMBL" id="MDO1451803.1"/>
    </source>
</evidence>
<dbReference type="Proteomes" id="UP001168528">
    <property type="component" value="Unassembled WGS sequence"/>
</dbReference>
<protein>
    <submittedName>
        <fullName evidence="1">Uncharacterized protein</fullName>
    </submittedName>
</protein>
<gene>
    <name evidence="1" type="ORF">Q0590_36350</name>
</gene>
<accession>A0ABT8RI78</accession>
<proteinExistence type="predicted"/>
<keyword evidence="2" id="KW-1185">Reference proteome</keyword>
<organism evidence="1 2">
    <name type="scientific">Rhodocytophaga aerolata</name>
    <dbReference type="NCBI Taxonomy" id="455078"/>
    <lineage>
        <taxon>Bacteria</taxon>
        <taxon>Pseudomonadati</taxon>
        <taxon>Bacteroidota</taxon>
        <taxon>Cytophagia</taxon>
        <taxon>Cytophagales</taxon>
        <taxon>Rhodocytophagaceae</taxon>
        <taxon>Rhodocytophaga</taxon>
    </lineage>
</organism>